<evidence type="ECO:0000313" key="2">
    <source>
        <dbReference type="Proteomes" id="UP000029357"/>
    </source>
</evidence>
<organism evidence="1 2">
    <name type="scientific">Clostridium phage phiCDHM13</name>
    <dbReference type="NCBI Taxonomy" id="1437363"/>
    <lineage>
        <taxon>Viruses</taxon>
        <taxon>Duplodnaviria</taxon>
        <taxon>Heunggongvirae</taxon>
        <taxon>Uroviricota</taxon>
        <taxon>Caudoviricetes</taxon>
        <taxon>Sherbrookevirus</taxon>
        <taxon>Sherbrookevirus CDHM13</taxon>
    </lineage>
</organism>
<gene>
    <name evidence="1" type="primary">phiCDHM13_gp36</name>
</gene>
<accession>A0A090C724</accession>
<dbReference type="OrthoDB" id="29060at10239"/>
<name>A0A090C724_9CAUD</name>
<dbReference type="Proteomes" id="UP000029357">
    <property type="component" value="Segment"/>
</dbReference>
<keyword evidence="2" id="KW-1185">Reference proteome</keyword>
<dbReference type="GeneID" id="26797738"/>
<proteinExistence type="predicted"/>
<dbReference type="KEGG" id="vg:26797738"/>
<sequence>MVLLKDEIKRMIDLIGDRELLEIIYLYLRKKTKNK</sequence>
<evidence type="ECO:0000313" key="1">
    <source>
        <dbReference type="EMBL" id="CDL65319.1"/>
    </source>
</evidence>
<protein>
    <submittedName>
        <fullName evidence="1">Uncharacterized protein</fullName>
    </submittedName>
</protein>
<dbReference type="RefSeq" id="YP_009226608.1">
    <property type="nucleotide sequence ID" value="NC_029116.1"/>
</dbReference>
<dbReference type="EMBL" id="HG796225">
    <property type="protein sequence ID" value="CDL65319.1"/>
    <property type="molecule type" value="Genomic_DNA"/>
</dbReference>
<reference evidence="1 2" key="2">
    <citation type="submission" date="2014-09" db="EMBL/GenBank/DDBJ databases">
        <title>N/A.</title>
        <authorList>
            <person name="Hargreaves K.R."/>
            <person name="Clokie M.R.J."/>
        </authorList>
    </citation>
    <scope>NUCLEOTIDE SEQUENCE [LARGE SCALE GENOMIC DNA]</scope>
</reference>
<reference evidence="1 2" key="1">
    <citation type="submission" date="2013-10" db="EMBL/GenBank/DDBJ databases">
        <authorList>
            <person name="Hargreaves K."/>
        </authorList>
    </citation>
    <scope>NUCLEOTIDE SEQUENCE [LARGE SCALE GENOMIC DNA]</scope>
</reference>